<evidence type="ECO:0008006" key="7">
    <source>
        <dbReference type="Google" id="ProtNLM"/>
    </source>
</evidence>
<dbReference type="AlphaFoldDB" id="A0A520KEG0"/>
<comment type="caution">
    <text evidence="3">The sequence shown here is derived from an EMBL/GenBank/DDBJ whole genome shotgun (WGS) entry which is preliminary data.</text>
</comment>
<keyword evidence="2" id="KW-0333">Golgi apparatus</keyword>
<evidence type="ECO:0000256" key="2">
    <source>
        <dbReference type="ARBA" id="ARBA00023034"/>
    </source>
</evidence>
<dbReference type="GO" id="GO:0052691">
    <property type="term" value="F:UDP-arabinopyranose mutase activity"/>
    <property type="evidence" value="ECO:0007669"/>
    <property type="project" value="TreeGrafter"/>
</dbReference>
<evidence type="ECO:0000313" key="5">
    <source>
        <dbReference type="Proteomes" id="UP000316080"/>
    </source>
</evidence>
<comment type="subcellular location">
    <subcellularLocation>
        <location evidence="1">Golgi apparatus</location>
    </subcellularLocation>
</comment>
<dbReference type="Proteomes" id="UP000317265">
    <property type="component" value="Unassembled WGS sequence"/>
</dbReference>
<dbReference type="PANTHER" id="PTHR31682">
    <property type="entry name" value="UDP-ARABINOSE MUTASE"/>
    <property type="match status" value="1"/>
</dbReference>
<dbReference type="GO" id="GO:0033356">
    <property type="term" value="P:UDP-L-arabinose metabolic process"/>
    <property type="evidence" value="ECO:0007669"/>
    <property type="project" value="TreeGrafter"/>
</dbReference>
<evidence type="ECO:0000313" key="6">
    <source>
        <dbReference type="Proteomes" id="UP000317265"/>
    </source>
</evidence>
<dbReference type="EMBL" id="QNVI01000062">
    <property type="protein sequence ID" value="TDA37872.1"/>
    <property type="molecule type" value="Genomic_DNA"/>
</dbReference>
<gene>
    <name evidence="4" type="ORF">DSO09_05880</name>
    <name evidence="3" type="ORF">EF809_05190</name>
</gene>
<dbReference type="Pfam" id="PF03214">
    <property type="entry name" value="RGP"/>
    <property type="match status" value="1"/>
</dbReference>
<dbReference type="GO" id="GO:0005829">
    <property type="term" value="C:cytosol"/>
    <property type="evidence" value="ECO:0007669"/>
    <property type="project" value="TreeGrafter"/>
</dbReference>
<protein>
    <recommendedName>
        <fullName evidence="7">Alpha-1 4-glucan-protein synthase</fullName>
    </recommendedName>
</protein>
<evidence type="ECO:0000256" key="1">
    <source>
        <dbReference type="ARBA" id="ARBA00004555"/>
    </source>
</evidence>
<sequence length="365" mass="42586">MKPYIVIASIHPLLNLNRKELVNNSVKLIIIDEGEQSIRNENDKILKDIEKSYYGPVERKNWFKERFGQSYEKYASVIPERAHAETSFGFLVAYEEDADFVIELDDDVFINEGFIDEHKNNLFEETGETVYSKSKWYNTIDLLILNDSSLRYFPRGHPYSPETRIEDYIWINKGGKCVLNMGHWLGDPDFDALTILYHSGMNGKCEIKSMGIKKKKVIVEKGVFFAICSMNTSFIPKIVPAFYQLYMNYMGIDRFDDIWSGIFLKRIADHLGDNVCIGKPLAFHNKRPRNTFNDLKKELNGMILNEWIWKAIDDDISGKSYSDAYLSLADLLELKIKELNNDFVNFMKMQIRNMRLWVEIIDKIS</sequence>
<organism evidence="3 5">
    <name type="scientific">Thermoproteota archaeon</name>
    <dbReference type="NCBI Taxonomy" id="2056631"/>
    <lineage>
        <taxon>Archaea</taxon>
        <taxon>Thermoproteota</taxon>
    </lineage>
</organism>
<evidence type="ECO:0000313" key="4">
    <source>
        <dbReference type="EMBL" id="TDA37872.1"/>
    </source>
</evidence>
<dbReference type="PANTHER" id="PTHR31682:SF44">
    <property type="entry name" value="UDP-ARABINOPYRANOSE MUTASE 3"/>
    <property type="match status" value="1"/>
</dbReference>
<accession>A0A520KEG0</accession>
<dbReference type="EMBL" id="RXIH01000043">
    <property type="protein sequence ID" value="RZN55482.1"/>
    <property type="molecule type" value="Genomic_DNA"/>
</dbReference>
<reference evidence="3 5" key="2">
    <citation type="journal article" date="2019" name="Nat. Microbiol.">
        <title>Wide diversity of methane and short-chain alkane metabolisms in uncultured archaea.</title>
        <authorList>
            <person name="Borrel G."/>
            <person name="Adam P.S."/>
            <person name="McKay L.J."/>
            <person name="Chen L.X."/>
            <person name="Sierra-Garcia I.N."/>
            <person name="Sieber C.M."/>
            <person name="Letourneur Q."/>
            <person name="Ghozlane A."/>
            <person name="Andersen G.L."/>
            <person name="Li W.J."/>
            <person name="Hallam S.J."/>
            <person name="Muyzer G."/>
            <person name="de Oliveira V.M."/>
            <person name="Inskeep W.P."/>
            <person name="Banfield J.F."/>
            <person name="Gribaldo S."/>
        </authorList>
    </citation>
    <scope>NUCLEOTIDE SEQUENCE [LARGE SCALE GENOMIC DNA]</scope>
    <source>
        <strain evidence="3">Verst-YHS</strain>
    </source>
</reference>
<name>A0A520KEG0_9CREN</name>
<proteinExistence type="predicted"/>
<dbReference type="Proteomes" id="UP000316080">
    <property type="component" value="Unassembled WGS sequence"/>
</dbReference>
<evidence type="ECO:0000313" key="3">
    <source>
        <dbReference type="EMBL" id="RZN55482.1"/>
    </source>
</evidence>
<reference evidence="4 6" key="1">
    <citation type="journal article" date="2019" name="Nat. Microbiol.">
        <title>Expanding anaerobic alkane metabolism in the domain of Archaea.</title>
        <authorList>
            <person name="Wang Y."/>
            <person name="Wegener G."/>
            <person name="Hou J."/>
            <person name="Wang F."/>
            <person name="Xiao X."/>
        </authorList>
    </citation>
    <scope>NUCLEOTIDE SEQUENCE [LARGE SCALE GENOMIC DNA]</scope>
    <source>
        <strain evidence="4">WYZ-LMO11</strain>
    </source>
</reference>
<dbReference type="InterPro" id="IPR037595">
    <property type="entry name" value="RGP_fam"/>
</dbReference>